<dbReference type="EMBL" id="JBHRUG010000049">
    <property type="protein sequence ID" value="MFC3286227.1"/>
    <property type="molecule type" value="Genomic_DNA"/>
</dbReference>
<organism evidence="1 2">
    <name type="scientific">Litchfieldella rifensis</name>
    <dbReference type="NCBI Taxonomy" id="762643"/>
    <lineage>
        <taxon>Bacteria</taxon>
        <taxon>Pseudomonadati</taxon>
        <taxon>Pseudomonadota</taxon>
        <taxon>Gammaproteobacteria</taxon>
        <taxon>Oceanospirillales</taxon>
        <taxon>Halomonadaceae</taxon>
        <taxon>Litchfieldella</taxon>
    </lineage>
</organism>
<dbReference type="Gene3D" id="3.40.50.300">
    <property type="entry name" value="P-loop containing nucleotide triphosphate hydrolases"/>
    <property type="match status" value="1"/>
</dbReference>
<comment type="caution">
    <text evidence="1">The sequence shown here is derived from an EMBL/GenBank/DDBJ whole genome shotgun (WGS) entry which is preliminary data.</text>
</comment>
<keyword evidence="2" id="KW-1185">Reference proteome</keyword>
<dbReference type="SUPFAM" id="SSF52540">
    <property type="entry name" value="P-loop containing nucleoside triphosphate hydrolases"/>
    <property type="match status" value="1"/>
</dbReference>
<proteinExistence type="predicted"/>
<evidence type="ECO:0008006" key="3">
    <source>
        <dbReference type="Google" id="ProtNLM"/>
    </source>
</evidence>
<accession>A0ABV7LVA5</accession>
<gene>
    <name evidence="1" type="ORF">ACFOEV_21720</name>
</gene>
<reference evidence="2" key="1">
    <citation type="journal article" date="2019" name="Int. J. Syst. Evol. Microbiol.">
        <title>The Global Catalogue of Microorganisms (GCM) 10K type strain sequencing project: providing services to taxonomists for standard genome sequencing and annotation.</title>
        <authorList>
            <consortium name="The Broad Institute Genomics Platform"/>
            <consortium name="The Broad Institute Genome Sequencing Center for Infectious Disease"/>
            <person name="Wu L."/>
            <person name="Ma J."/>
        </authorList>
    </citation>
    <scope>NUCLEOTIDE SEQUENCE [LARGE SCALE GENOMIC DNA]</scope>
    <source>
        <strain evidence="2">CECT 7698</strain>
    </source>
</reference>
<evidence type="ECO:0000313" key="1">
    <source>
        <dbReference type="EMBL" id="MFC3286227.1"/>
    </source>
</evidence>
<dbReference type="Proteomes" id="UP001595579">
    <property type="component" value="Unassembled WGS sequence"/>
</dbReference>
<sequence>MRIYLHIGYHKTATKTLQEHVFYKLNQVQYLGRSRNLDVQCTKIHRELVSLICECTHKEYLLKLEPFQEKLNNYLGANEKAKLVSNELILGDGQSFMGGEVLLSERISRIKEIFHNHDIYILLTTRKQPSAIYSLYVQKKPYLPNTTRRFSDFCADEKLLSLYDYMKVYKTLEEHFPQKVKLVDFEEIVNGSGLKDIIEYLGANEGCSWKLPNTNTKEKNSLGVVTGKYNIRKIIYGTLGNGVVSSIKNNERLLKILTPVWRKIANKTLVKDVIPNMTKDEENHILEIYKNSNQELFSKFGINYIKN</sequence>
<dbReference type="InterPro" id="IPR027417">
    <property type="entry name" value="P-loop_NTPase"/>
</dbReference>
<protein>
    <recommendedName>
        <fullName evidence="3">Sulfotransferase domain-containing protein</fullName>
    </recommendedName>
</protein>
<name>A0ABV7LVA5_9GAMM</name>
<dbReference type="RefSeq" id="WP_386777088.1">
    <property type="nucleotide sequence ID" value="NZ_JBHRUG010000049.1"/>
</dbReference>
<evidence type="ECO:0000313" key="2">
    <source>
        <dbReference type="Proteomes" id="UP001595579"/>
    </source>
</evidence>